<keyword evidence="6 9" id="KW-1133">Transmembrane helix</keyword>
<dbReference type="OrthoDB" id="29661at2759"/>
<keyword evidence="5" id="KW-0256">Endoplasmic reticulum</keyword>
<feature type="transmembrane region" description="Helical" evidence="9">
    <location>
        <begin position="311"/>
        <end position="329"/>
    </location>
</feature>
<dbReference type="GO" id="GO:0033619">
    <property type="term" value="P:membrane protein proteolysis"/>
    <property type="evidence" value="ECO:0007669"/>
    <property type="project" value="TreeGrafter"/>
</dbReference>
<dbReference type="FunCoup" id="W4K5C3">
    <property type="interactions" value="169"/>
</dbReference>
<feature type="transmembrane region" description="Helical" evidence="9">
    <location>
        <begin position="141"/>
        <end position="164"/>
    </location>
</feature>
<feature type="transmembrane region" description="Helical" evidence="9">
    <location>
        <begin position="62"/>
        <end position="80"/>
    </location>
</feature>
<dbReference type="STRING" id="747525.W4K5C3"/>
<evidence type="ECO:0000256" key="7">
    <source>
        <dbReference type="ARBA" id="ARBA00023136"/>
    </source>
</evidence>
<dbReference type="InterPro" id="IPR006639">
    <property type="entry name" value="Preselin/SPP"/>
</dbReference>
<feature type="transmembrane region" description="Helical" evidence="9">
    <location>
        <begin position="6"/>
        <end position="28"/>
    </location>
</feature>
<name>W4K5C3_HETIT</name>
<dbReference type="PANTHER" id="PTHR12174">
    <property type="entry name" value="SIGNAL PEPTIDE PEPTIDASE"/>
    <property type="match status" value="1"/>
</dbReference>
<keyword evidence="11" id="KW-1185">Reference proteome</keyword>
<evidence type="ECO:0000256" key="3">
    <source>
        <dbReference type="ARBA" id="ARBA00022692"/>
    </source>
</evidence>
<accession>W4K5C3</accession>
<dbReference type="GO" id="GO:0098554">
    <property type="term" value="C:cytoplasmic side of endoplasmic reticulum membrane"/>
    <property type="evidence" value="ECO:0007669"/>
    <property type="project" value="TreeGrafter"/>
</dbReference>
<feature type="transmembrane region" description="Helical" evidence="9">
    <location>
        <begin position="284"/>
        <end position="305"/>
    </location>
</feature>
<feature type="region of interest" description="Disordered" evidence="8">
    <location>
        <begin position="355"/>
        <end position="411"/>
    </location>
</feature>
<evidence type="ECO:0000256" key="1">
    <source>
        <dbReference type="ARBA" id="ARBA00004477"/>
    </source>
</evidence>
<gene>
    <name evidence="10" type="ORF">HETIRDRAFT_33841</name>
</gene>
<proteinExistence type="inferred from homology"/>
<evidence type="ECO:0000256" key="6">
    <source>
        <dbReference type="ARBA" id="ARBA00022989"/>
    </source>
</evidence>
<evidence type="ECO:0000256" key="2">
    <source>
        <dbReference type="ARBA" id="ARBA00006859"/>
    </source>
</evidence>
<evidence type="ECO:0000256" key="8">
    <source>
        <dbReference type="SAM" id="MobiDB-lite"/>
    </source>
</evidence>
<feature type="region of interest" description="Disordered" evidence="8">
    <location>
        <begin position="29"/>
        <end position="54"/>
    </location>
</feature>
<keyword evidence="4" id="KW-0378">Hydrolase</keyword>
<comment type="similarity">
    <text evidence="2">Belongs to the peptidase A22B family.</text>
</comment>
<dbReference type="GeneID" id="20671765"/>
<evidence type="ECO:0000256" key="5">
    <source>
        <dbReference type="ARBA" id="ARBA00022824"/>
    </source>
</evidence>
<dbReference type="EMBL" id="KI925459">
    <property type="protein sequence ID" value="ETW81023.1"/>
    <property type="molecule type" value="Genomic_DNA"/>
</dbReference>
<sequence>MDVDLVSSYAGLLGLAVVSIYAGAFGSLSTPKRSNSSAQSLVLDDEDEDEDDGVDRLSSEDAWLFPVLGSVTLFGLYLVVKYLGKEWINWLLGWYFSIAGVGSVWKSLTSLVRFSLGRERWNKYEKNRVLFLRGPREIMAFSWRTPSLVLFPFGALPSILYTFSGSSKKSALLTDILSLSFSHNALSLLKIDSFKTGTILLSGLFVYDIWWVFGTEVMVKVATNLDIPIKLLWPKSIVFSTDRGFTMLGLGDVVIPGVFVALALRYDHHRHISSPGSSFTKPYFYATLAAYIAGLATTMSVMHVFKAAQPALLYLSPACILSFVLTASIRGELADAWKWSDVPPESPDKLKEILENEKTTHKDSALPPAETNLLEVPAPQVDAFASETDGEEGAEGEKAKAKKRKNKKKRN</sequence>
<feature type="transmembrane region" description="Helical" evidence="9">
    <location>
        <begin position="196"/>
        <end position="213"/>
    </location>
</feature>
<dbReference type="Pfam" id="PF04258">
    <property type="entry name" value="Peptidase_A22B"/>
    <property type="match status" value="1"/>
</dbReference>
<dbReference type="AlphaFoldDB" id="W4K5C3"/>
<feature type="compositionally biased region" description="Basic and acidic residues" evidence="8">
    <location>
        <begin position="355"/>
        <end position="364"/>
    </location>
</feature>
<dbReference type="SMART" id="SM00730">
    <property type="entry name" value="PSN"/>
    <property type="match status" value="1"/>
</dbReference>
<dbReference type="RefSeq" id="XP_009546903.1">
    <property type="nucleotide sequence ID" value="XM_009548608.1"/>
</dbReference>
<reference evidence="10 11" key="1">
    <citation type="journal article" date="2012" name="New Phytol.">
        <title>Insight into trade-off between wood decay and parasitism from the genome of a fungal forest pathogen.</title>
        <authorList>
            <person name="Olson A."/>
            <person name="Aerts A."/>
            <person name="Asiegbu F."/>
            <person name="Belbahri L."/>
            <person name="Bouzid O."/>
            <person name="Broberg A."/>
            <person name="Canback B."/>
            <person name="Coutinho P.M."/>
            <person name="Cullen D."/>
            <person name="Dalman K."/>
            <person name="Deflorio G."/>
            <person name="van Diepen L.T."/>
            <person name="Dunand C."/>
            <person name="Duplessis S."/>
            <person name="Durling M."/>
            <person name="Gonthier P."/>
            <person name="Grimwood J."/>
            <person name="Fossdal C.G."/>
            <person name="Hansson D."/>
            <person name="Henrissat B."/>
            <person name="Hietala A."/>
            <person name="Himmelstrand K."/>
            <person name="Hoffmeister D."/>
            <person name="Hogberg N."/>
            <person name="James T.Y."/>
            <person name="Karlsson M."/>
            <person name="Kohler A."/>
            <person name="Kues U."/>
            <person name="Lee Y.H."/>
            <person name="Lin Y.C."/>
            <person name="Lind M."/>
            <person name="Lindquist E."/>
            <person name="Lombard V."/>
            <person name="Lucas S."/>
            <person name="Lunden K."/>
            <person name="Morin E."/>
            <person name="Murat C."/>
            <person name="Park J."/>
            <person name="Raffaello T."/>
            <person name="Rouze P."/>
            <person name="Salamov A."/>
            <person name="Schmutz J."/>
            <person name="Solheim H."/>
            <person name="Stahlberg J."/>
            <person name="Velez H."/>
            <person name="de Vries R.P."/>
            <person name="Wiebenga A."/>
            <person name="Woodward S."/>
            <person name="Yakovlev I."/>
            <person name="Garbelotto M."/>
            <person name="Martin F."/>
            <person name="Grigoriev I.V."/>
            <person name="Stenlid J."/>
        </authorList>
    </citation>
    <scope>NUCLEOTIDE SEQUENCE [LARGE SCALE GENOMIC DNA]</scope>
    <source>
        <strain evidence="10 11">TC 32-1</strain>
    </source>
</reference>
<dbReference type="PANTHER" id="PTHR12174:SF23">
    <property type="entry name" value="MINOR HISTOCOMPATIBILITY ANTIGEN H13"/>
    <property type="match status" value="1"/>
</dbReference>
<organism evidence="10 11">
    <name type="scientific">Heterobasidion irregulare (strain TC 32-1)</name>
    <dbReference type="NCBI Taxonomy" id="747525"/>
    <lineage>
        <taxon>Eukaryota</taxon>
        <taxon>Fungi</taxon>
        <taxon>Dikarya</taxon>
        <taxon>Basidiomycota</taxon>
        <taxon>Agaricomycotina</taxon>
        <taxon>Agaricomycetes</taxon>
        <taxon>Russulales</taxon>
        <taxon>Bondarzewiaceae</taxon>
        <taxon>Heterobasidion</taxon>
        <taxon>Heterobasidion annosum species complex</taxon>
    </lineage>
</organism>
<feature type="compositionally biased region" description="Basic residues" evidence="8">
    <location>
        <begin position="400"/>
        <end position="411"/>
    </location>
</feature>
<feature type="transmembrane region" description="Helical" evidence="9">
    <location>
        <begin position="92"/>
        <end position="116"/>
    </location>
</feature>
<evidence type="ECO:0000256" key="4">
    <source>
        <dbReference type="ARBA" id="ARBA00022801"/>
    </source>
</evidence>
<evidence type="ECO:0000313" key="10">
    <source>
        <dbReference type="EMBL" id="ETW81023.1"/>
    </source>
</evidence>
<keyword evidence="7 9" id="KW-0472">Membrane</keyword>
<dbReference type="KEGG" id="hir:HETIRDRAFT_33841"/>
<dbReference type="InParanoid" id="W4K5C3"/>
<dbReference type="InterPro" id="IPR007369">
    <property type="entry name" value="Peptidase_A22B_SPP"/>
</dbReference>
<evidence type="ECO:0000256" key="9">
    <source>
        <dbReference type="SAM" id="Phobius"/>
    </source>
</evidence>
<dbReference type="GO" id="GO:0042500">
    <property type="term" value="F:aspartic endopeptidase activity, intramembrane cleaving"/>
    <property type="evidence" value="ECO:0007669"/>
    <property type="project" value="InterPro"/>
</dbReference>
<feature type="transmembrane region" description="Helical" evidence="9">
    <location>
        <begin position="244"/>
        <end position="264"/>
    </location>
</feature>
<dbReference type="GO" id="GO:0006465">
    <property type="term" value="P:signal peptide processing"/>
    <property type="evidence" value="ECO:0007669"/>
    <property type="project" value="TreeGrafter"/>
</dbReference>
<protein>
    <submittedName>
        <fullName evidence="10">Aspartic peptidase A22B</fullName>
    </submittedName>
</protein>
<dbReference type="eggNOG" id="KOG2443">
    <property type="taxonomic scope" value="Eukaryota"/>
</dbReference>
<feature type="compositionally biased region" description="Polar residues" evidence="8">
    <location>
        <begin position="29"/>
        <end position="40"/>
    </location>
</feature>
<keyword evidence="3 9" id="KW-0812">Transmembrane</keyword>
<dbReference type="Proteomes" id="UP000030671">
    <property type="component" value="Unassembled WGS sequence"/>
</dbReference>
<dbReference type="GO" id="GO:0098553">
    <property type="term" value="C:lumenal side of endoplasmic reticulum membrane"/>
    <property type="evidence" value="ECO:0007669"/>
    <property type="project" value="TreeGrafter"/>
</dbReference>
<dbReference type="HOGENOM" id="CLU_023799_0_1_1"/>
<feature type="compositionally biased region" description="Acidic residues" evidence="8">
    <location>
        <begin position="43"/>
        <end position="53"/>
    </location>
</feature>
<comment type="subcellular location">
    <subcellularLocation>
        <location evidence="1">Endoplasmic reticulum membrane</location>
        <topology evidence="1">Multi-pass membrane protein</topology>
    </subcellularLocation>
</comment>
<evidence type="ECO:0000313" key="11">
    <source>
        <dbReference type="Proteomes" id="UP000030671"/>
    </source>
</evidence>